<evidence type="ECO:0000259" key="2">
    <source>
        <dbReference type="Pfam" id="PF00248"/>
    </source>
</evidence>
<dbReference type="GeneID" id="88768580"/>
<comment type="caution">
    <text evidence="3">The sequence shown here is derived from an EMBL/GenBank/DDBJ whole genome shotgun (WGS) entry which is preliminary data.</text>
</comment>
<dbReference type="PANTHER" id="PTHR43364">
    <property type="entry name" value="NADH-SPECIFIC METHYLGLYOXAL REDUCTASE-RELATED"/>
    <property type="match status" value="1"/>
</dbReference>
<gene>
    <name evidence="3" type="ORF">CWATWH0003_5257</name>
</gene>
<feature type="domain" description="NADP-dependent oxidoreductase" evidence="2">
    <location>
        <begin position="15"/>
        <end position="313"/>
    </location>
</feature>
<dbReference type="Proteomes" id="UP000003477">
    <property type="component" value="Unassembled WGS sequence"/>
</dbReference>
<dbReference type="SUPFAM" id="SSF51430">
    <property type="entry name" value="NAD(P)-linked oxidoreductase"/>
    <property type="match status" value="1"/>
</dbReference>
<reference evidence="3 4" key="1">
    <citation type="journal article" date="2011" name="Front. Microbiol.">
        <title>Two Strains of Crocosphaera watsonii with Highly Conserved Genomes are Distinguished by Strain-Specific Features.</title>
        <authorList>
            <person name="Bench S.R."/>
            <person name="Ilikchyan I.N."/>
            <person name="Tripp H.J."/>
            <person name="Zehr J.P."/>
        </authorList>
    </citation>
    <scope>NUCLEOTIDE SEQUENCE [LARGE SCALE GENOMIC DNA]</scope>
    <source>
        <strain evidence="3 4">WH 0003</strain>
    </source>
</reference>
<dbReference type="CDD" id="cd19080">
    <property type="entry name" value="AKR_AKR9A_9B"/>
    <property type="match status" value="1"/>
</dbReference>
<evidence type="ECO:0000256" key="1">
    <source>
        <dbReference type="ARBA" id="ARBA00023002"/>
    </source>
</evidence>
<sequence length="348" mass="39272">MQYKLLGKSGLRVSELCLGTMTFGEDWGWGSSKEESKRIYDTFREAGGNFIDTANIYTNGTSEKFLGEFMASDRDGVVLATKYTNGLGDGNPNGGGNQRKNMMHSVEGSLKRLNTDYIDVLWLHIWDFLTPVEEVMRGLDDLVRAGKVLYIGISDTPAWIVAQCNTLAELRGWTQFIGLQIEYNLIQRTPEREFLPMARTLDIGVTAWSPLSSGWLTGKYSKEKPNSEERRLDNEMMEGFLDKSERNLAIAEEVDKVAKQIGKSPSQVALSWLLSKGVIPIIGARKVAHIQDNLQCVNITLSNEQIKQLEQVSQIELGFPHDFFKADMVRNFVYNGAFDKINNHRYSH</sequence>
<proteinExistence type="predicted"/>
<protein>
    <submittedName>
        <fullName evidence="3">Aldo/keto reductase</fullName>
    </submittedName>
</protein>
<evidence type="ECO:0000313" key="4">
    <source>
        <dbReference type="Proteomes" id="UP000003477"/>
    </source>
</evidence>
<dbReference type="EMBL" id="AESD01000812">
    <property type="protein sequence ID" value="EHJ09970.1"/>
    <property type="molecule type" value="Genomic_DNA"/>
</dbReference>
<dbReference type="Pfam" id="PF00248">
    <property type="entry name" value="Aldo_ket_red"/>
    <property type="match status" value="1"/>
</dbReference>
<dbReference type="RefSeq" id="WP_007313033.1">
    <property type="nucleotide sequence ID" value="NZ_AESD01000812.1"/>
</dbReference>
<dbReference type="InterPro" id="IPR036812">
    <property type="entry name" value="NAD(P)_OxRdtase_dom_sf"/>
</dbReference>
<dbReference type="InterPro" id="IPR023210">
    <property type="entry name" value="NADP_OxRdtase_dom"/>
</dbReference>
<dbReference type="FunFam" id="3.20.20.100:FF:000004">
    <property type="entry name" value="Oxidoreductase, aldo/keto reductase"/>
    <property type="match status" value="1"/>
</dbReference>
<keyword evidence="1" id="KW-0560">Oxidoreductase</keyword>
<dbReference type="PATRIC" id="fig|423471.3.peg.4910"/>
<organism evidence="3 4">
    <name type="scientific">Crocosphaera watsonii WH 0003</name>
    <dbReference type="NCBI Taxonomy" id="423471"/>
    <lineage>
        <taxon>Bacteria</taxon>
        <taxon>Bacillati</taxon>
        <taxon>Cyanobacteriota</taxon>
        <taxon>Cyanophyceae</taxon>
        <taxon>Oscillatoriophycideae</taxon>
        <taxon>Chroococcales</taxon>
        <taxon>Aphanothecaceae</taxon>
        <taxon>Crocosphaera</taxon>
    </lineage>
</organism>
<dbReference type="GO" id="GO:0016491">
    <property type="term" value="F:oxidoreductase activity"/>
    <property type="evidence" value="ECO:0007669"/>
    <property type="project" value="UniProtKB-KW"/>
</dbReference>
<dbReference type="Gene3D" id="3.20.20.100">
    <property type="entry name" value="NADP-dependent oxidoreductase domain"/>
    <property type="match status" value="1"/>
</dbReference>
<name>G5JCW0_CROWT</name>
<dbReference type="PANTHER" id="PTHR43364:SF4">
    <property type="entry name" value="NAD(P)-LINKED OXIDOREDUCTASE SUPERFAMILY PROTEIN"/>
    <property type="match status" value="1"/>
</dbReference>
<accession>G5JCW0</accession>
<dbReference type="InterPro" id="IPR050523">
    <property type="entry name" value="AKR_Detox_Biosynth"/>
</dbReference>
<dbReference type="AlphaFoldDB" id="G5JCW0"/>
<evidence type="ECO:0000313" key="3">
    <source>
        <dbReference type="EMBL" id="EHJ09970.1"/>
    </source>
</evidence>
<dbReference type="GO" id="GO:0005829">
    <property type="term" value="C:cytosol"/>
    <property type="evidence" value="ECO:0007669"/>
    <property type="project" value="TreeGrafter"/>
</dbReference>